<dbReference type="Proteomes" id="UP001281147">
    <property type="component" value="Unassembled WGS sequence"/>
</dbReference>
<proteinExistence type="predicted"/>
<evidence type="ECO:0000313" key="1">
    <source>
        <dbReference type="EMBL" id="KAK3723871.1"/>
    </source>
</evidence>
<reference evidence="1" key="1">
    <citation type="submission" date="2023-07" db="EMBL/GenBank/DDBJ databases">
        <title>Black Yeasts Isolated from many extreme environments.</title>
        <authorList>
            <person name="Coleine C."/>
            <person name="Stajich J.E."/>
            <person name="Selbmann L."/>
        </authorList>
    </citation>
    <scope>NUCLEOTIDE SEQUENCE</scope>
    <source>
        <strain evidence="1">CCFEE 5714</strain>
    </source>
</reference>
<dbReference type="EMBL" id="JAUTXU010000007">
    <property type="protein sequence ID" value="KAK3723871.1"/>
    <property type="molecule type" value="Genomic_DNA"/>
</dbReference>
<keyword evidence="2" id="KW-1185">Reference proteome</keyword>
<sequence length="554" mass="60977">MELDEAENFSLQTIKRNVPGSARSEDAINDLFCRGSAYCSHEGPQQDSALRYYSRITREAERQGLECAKVLHLYDGMVFRWQKAAAANIGSTIREPGRLSVVLDDIVTHAEILGGTSTYPGLKLTLHNAIASVLSAAPSAARPAILSPEPAAAACGSDCAPLKQSNDSDDMLGGVSFAAMASPPVHETEKHEETMPATPEAFFLQHALKMKRKLRKNIWRQTGIKQKAKEEAQAEFKKLDMNTAAQWTDLFRKASRGDKSLLRSKAVAHLFHGGCARALWTSEGDTNDPDERMEAAGAVATPRPSLPPPTSTAVVNSRETAQPPTVAPFSPLRQKYEQVRDTERTVFMQLPFGSGRIPLELVMDSCCQAIGVENTTAKVNHRDCAIRNEGLCVIRFKDLKLPRLLTQQTIVIHGKSLRAWPYPEQSPQVYYARINHSGPQGVRIDAVPFSIANAIIPFPFHMLKEPTENNGSTTAWIVVFQGRPNLIRFTIGVQRHDGRHTRVSFEPVSSSSACPICNCSHAAYACDLLDPASREELGIAADNIRYLNKLPKMK</sequence>
<protein>
    <submittedName>
        <fullName evidence="1">Uncharacterized protein</fullName>
    </submittedName>
</protein>
<organism evidence="1 2">
    <name type="scientific">Vermiconidia calcicola</name>
    <dbReference type="NCBI Taxonomy" id="1690605"/>
    <lineage>
        <taxon>Eukaryota</taxon>
        <taxon>Fungi</taxon>
        <taxon>Dikarya</taxon>
        <taxon>Ascomycota</taxon>
        <taxon>Pezizomycotina</taxon>
        <taxon>Dothideomycetes</taxon>
        <taxon>Dothideomycetidae</taxon>
        <taxon>Mycosphaerellales</taxon>
        <taxon>Extremaceae</taxon>
        <taxon>Vermiconidia</taxon>
    </lineage>
</organism>
<comment type="caution">
    <text evidence="1">The sequence shown here is derived from an EMBL/GenBank/DDBJ whole genome shotgun (WGS) entry which is preliminary data.</text>
</comment>
<name>A0ACC3NX42_9PEZI</name>
<evidence type="ECO:0000313" key="2">
    <source>
        <dbReference type="Proteomes" id="UP001281147"/>
    </source>
</evidence>
<gene>
    <name evidence="1" type="ORF">LTR37_001355</name>
</gene>
<accession>A0ACC3NX42</accession>